<dbReference type="EMBL" id="CAADRA010001100">
    <property type="protein sequence ID" value="VFT81572.1"/>
    <property type="molecule type" value="Genomic_DNA"/>
</dbReference>
<evidence type="ECO:0000256" key="1">
    <source>
        <dbReference type="ARBA" id="ARBA00022614"/>
    </source>
</evidence>
<dbReference type="Proteomes" id="UP000332933">
    <property type="component" value="Unassembled WGS sequence"/>
</dbReference>
<dbReference type="AlphaFoldDB" id="A0A485KDY0"/>
<proteinExistence type="predicted"/>
<protein>
    <submittedName>
        <fullName evidence="5">Aste57867_4461 protein</fullName>
    </submittedName>
</protein>
<keyword evidence="2" id="KW-0677">Repeat</keyword>
<evidence type="ECO:0000313" key="4">
    <source>
        <dbReference type="EMBL" id="KAF0713205.1"/>
    </source>
</evidence>
<evidence type="ECO:0000256" key="2">
    <source>
        <dbReference type="ARBA" id="ARBA00022737"/>
    </source>
</evidence>
<accession>A0A485KDY0</accession>
<dbReference type="PANTHER" id="PTHR45617:SF170">
    <property type="entry name" value="MIP14966P"/>
    <property type="match status" value="1"/>
</dbReference>
<reference evidence="5 6" key="1">
    <citation type="submission" date="2019-03" db="EMBL/GenBank/DDBJ databases">
        <authorList>
            <person name="Gaulin E."/>
            <person name="Dumas B."/>
        </authorList>
    </citation>
    <scope>NUCLEOTIDE SEQUENCE [LARGE SCALE GENOMIC DNA]</scope>
    <source>
        <strain evidence="5">CBS 568.67</strain>
    </source>
</reference>
<evidence type="ECO:0000313" key="5">
    <source>
        <dbReference type="EMBL" id="VFT81572.1"/>
    </source>
</evidence>
<dbReference type="Gene3D" id="3.80.10.10">
    <property type="entry name" value="Ribonuclease Inhibitor"/>
    <property type="match status" value="1"/>
</dbReference>
<organism evidence="5 6">
    <name type="scientific">Aphanomyces stellatus</name>
    <dbReference type="NCBI Taxonomy" id="120398"/>
    <lineage>
        <taxon>Eukaryota</taxon>
        <taxon>Sar</taxon>
        <taxon>Stramenopiles</taxon>
        <taxon>Oomycota</taxon>
        <taxon>Saprolegniomycetes</taxon>
        <taxon>Saprolegniales</taxon>
        <taxon>Verrucalvaceae</taxon>
        <taxon>Aphanomyces</taxon>
    </lineage>
</organism>
<dbReference type="InterPro" id="IPR032675">
    <property type="entry name" value="LRR_dom_sf"/>
</dbReference>
<feature type="signal peptide" evidence="3">
    <location>
        <begin position="1"/>
        <end position="22"/>
    </location>
</feature>
<evidence type="ECO:0000256" key="3">
    <source>
        <dbReference type="SAM" id="SignalP"/>
    </source>
</evidence>
<dbReference type="EMBL" id="VJMH01001100">
    <property type="protein sequence ID" value="KAF0713205.1"/>
    <property type="molecule type" value="Genomic_DNA"/>
</dbReference>
<dbReference type="Pfam" id="PF13516">
    <property type="entry name" value="LRR_6"/>
    <property type="match status" value="1"/>
</dbReference>
<dbReference type="PROSITE" id="PS51450">
    <property type="entry name" value="LRR"/>
    <property type="match status" value="1"/>
</dbReference>
<keyword evidence="1" id="KW-0433">Leucine-rich repeat</keyword>
<sequence>MGFNSTLHQRFWLALATATSLATSLSTLTLCPTNTTSSPALCVQDINGGLPTVVTPPSSTANSTTMVLDPTTILDLSGHDLQSIASVPPEQWPRLTTLNLSHNVLMSVDDVLKNLPPTIEVLDLSFNRITAIENVRWDIAFPRLTTLLLNGNNISTLKNATFPLSLQTLYVQLHHTPLPS</sequence>
<evidence type="ECO:0000313" key="6">
    <source>
        <dbReference type="Proteomes" id="UP000332933"/>
    </source>
</evidence>
<keyword evidence="6" id="KW-1185">Reference proteome</keyword>
<dbReference type="OrthoDB" id="71548at2759"/>
<dbReference type="SUPFAM" id="SSF52058">
    <property type="entry name" value="L domain-like"/>
    <property type="match status" value="1"/>
</dbReference>
<dbReference type="InterPro" id="IPR001611">
    <property type="entry name" value="Leu-rich_rpt"/>
</dbReference>
<feature type="chain" id="PRO_5036116008" evidence="3">
    <location>
        <begin position="23"/>
        <end position="180"/>
    </location>
</feature>
<name>A0A485KDY0_9STRA</name>
<gene>
    <name evidence="5" type="primary">Aste57867_4461</name>
    <name evidence="4" type="ORF">As57867_004449</name>
    <name evidence="5" type="ORF">ASTE57867_4461</name>
</gene>
<reference evidence="4" key="2">
    <citation type="submission" date="2019-06" db="EMBL/GenBank/DDBJ databases">
        <title>Genomics analysis of Aphanomyces spp. identifies a new class of oomycete effector associated with host adaptation.</title>
        <authorList>
            <person name="Gaulin E."/>
        </authorList>
    </citation>
    <scope>NUCLEOTIDE SEQUENCE</scope>
    <source>
        <strain evidence="4">CBS 578.67</strain>
    </source>
</reference>
<dbReference type="PANTHER" id="PTHR45617">
    <property type="entry name" value="LEUCINE RICH REPEAT FAMILY PROTEIN"/>
    <property type="match status" value="1"/>
</dbReference>
<keyword evidence="3" id="KW-0732">Signal</keyword>